<evidence type="ECO:0000256" key="8">
    <source>
        <dbReference type="ARBA" id="ARBA00023180"/>
    </source>
</evidence>
<comment type="subcellular location">
    <subcellularLocation>
        <location evidence="1">Cell membrane</location>
        <topology evidence="1">Multi-pass membrane protein</topology>
    </subcellularLocation>
</comment>
<keyword evidence="8" id="KW-0325">Glycoprotein</keyword>
<feature type="transmembrane region" description="Helical" evidence="9">
    <location>
        <begin position="290"/>
        <end position="311"/>
    </location>
</feature>
<dbReference type="Pfam" id="PF00060">
    <property type="entry name" value="Lig_chan"/>
    <property type="match status" value="1"/>
</dbReference>
<evidence type="ECO:0000313" key="13">
    <source>
        <dbReference type="Proteomes" id="UP001153292"/>
    </source>
</evidence>
<evidence type="ECO:0008006" key="14">
    <source>
        <dbReference type="Google" id="ProtNLM"/>
    </source>
</evidence>
<dbReference type="EMBL" id="OU963903">
    <property type="protein sequence ID" value="CAH0397941.1"/>
    <property type="molecule type" value="Genomic_DNA"/>
</dbReference>
<keyword evidence="6 9" id="KW-0472">Membrane</keyword>
<dbReference type="Proteomes" id="UP001153292">
    <property type="component" value="Chromosome 10"/>
</dbReference>
<reference evidence="12" key="1">
    <citation type="submission" date="2021-12" db="EMBL/GenBank/DDBJ databases">
        <authorList>
            <person name="King R."/>
        </authorList>
    </citation>
    <scope>NUCLEOTIDE SEQUENCE</scope>
</reference>
<feature type="transmembrane region" description="Helical" evidence="9">
    <location>
        <begin position="332"/>
        <end position="350"/>
    </location>
</feature>
<sequence length="510" mass="59015">MARRGVGITDKRQFYRSLTETSKLQITVEFVDVNQETKTYGQDQDIVFTIDARCQNVTKYFEKKRKENYFRAPFRWILLGLDNSNDRIPNTIANIDIMPDSEVLVVRYNNNDSFELYYIYKISANHSWQYEQYGNWKENFGINNIEHTTIGSTALRRLNLYGVEISICYVLTDKDSIYHLTDGMNDHIDTITKVNYPTTNHLLDFLNASRKYIFTETWGYRVNGSWNGMTGYLIREEVEIGGSPMFFTSERISIVDYIASPTPTRSKFVFQQPKLSYENNLFLLSFRTSVWYSSTALIALLLFAIMIVAMWEWKKNQRIGNSRNTDAGILRPNLADVVILIFGAVCQQGSPTELKGSLGRIVMLILFLALMFLYTSYSANIVALLQSSSSKIRNLDDMLHSRLKFGVHDTVFNRYYFSTATEPVRKAIYEKKVAPPGTKPRFMTMDEGVIKMRKGLFAFHMETGVGYKFVGKYFNEGEKCGLKEIQYLQVIDPWLAVRKNTPYKEMFKIG</sequence>
<gene>
    <name evidence="12" type="ORF">CHILSU_LOCUS1043</name>
</gene>
<feature type="transmembrane region" description="Helical" evidence="9">
    <location>
        <begin position="362"/>
        <end position="385"/>
    </location>
</feature>
<dbReference type="PANTHER" id="PTHR42643:SF33">
    <property type="entry name" value="GLUTAMATE RECEPTOR 2-LIKE PROTEIN"/>
    <property type="match status" value="1"/>
</dbReference>
<protein>
    <recommendedName>
        <fullName evidence="14">Ionotropic glutamate receptor C-terminal domain-containing protein</fullName>
    </recommendedName>
</protein>
<dbReference type="PANTHER" id="PTHR42643">
    <property type="entry name" value="IONOTROPIC RECEPTOR 20A-RELATED"/>
    <property type="match status" value="1"/>
</dbReference>
<dbReference type="InterPro" id="IPR001320">
    <property type="entry name" value="Iontro_rcpt_C"/>
</dbReference>
<evidence type="ECO:0000256" key="4">
    <source>
        <dbReference type="ARBA" id="ARBA00022692"/>
    </source>
</evidence>
<evidence type="ECO:0000256" key="1">
    <source>
        <dbReference type="ARBA" id="ARBA00004651"/>
    </source>
</evidence>
<keyword evidence="4 9" id="KW-0812">Transmembrane</keyword>
<feature type="domain" description="Ionotropic glutamate receptor C-terminal" evidence="10">
    <location>
        <begin position="289"/>
        <end position="401"/>
    </location>
</feature>
<keyword evidence="5 9" id="KW-1133">Transmembrane helix</keyword>
<proteinExistence type="inferred from homology"/>
<dbReference type="SUPFAM" id="SSF53850">
    <property type="entry name" value="Periplasmic binding protein-like II"/>
    <property type="match status" value="1"/>
</dbReference>
<dbReference type="Pfam" id="PF24576">
    <property type="entry name" value="IR75A_N"/>
    <property type="match status" value="1"/>
</dbReference>
<evidence type="ECO:0000259" key="11">
    <source>
        <dbReference type="Pfam" id="PF24576"/>
    </source>
</evidence>
<evidence type="ECO:0000256" key="2">
    <source>
        <dbReference type="ARBA" id="ARBA00008685"/>
    </source>
</evidence>
<dbReference type="Gene3D" id="1.10.287.70">
    <property type="match status" value="1"/>
</dbReference>
<keyword evidence="13" id="KW-1185">Reference proteome</keyword>
<evidence type="ECO:0000256" key="9">
    <source>
        <dbReference type="SAM" id="Phobius"/>
    </source>
</evidence>
<organism evidence="12 13">
    <name type="scientific">Chilo suppressalis</name>
    <name type="common">Asiatic rice borer moth</name>
    <dbReference type="NCBI Taxonomy" id="168631"/>
    <lineage>
        <taxon>Eukaryota</taxon>
        <taxon>Metazoa</taxon>
        <taxon>Ecdysozoa</taxon>
        <taxon>Arthropoda</taxon>
        <taxon>Hexapoda</taxon>
        <taxon>Insecta</taxon>
        <taxon>Pterygota</taxon>
        <taxon>Neoptera</taxon>
        <taxon>Endopterygota</taxon>
        <taxon>Lepidoptera</taxon>
        <taxon>Glossata</taxon>
        <taxon>Ditrysia</taxon>
        <taxon>Pyraloidea</taxon>
        <taxon>Crambidae</taxon>
        <taxon>Crambinae</taxon>
        <taxon>Chilo</taxon>
    </lineage>
</organism>
<keyword evidence="7" id="KW-0675">Receptor</keyword>
<evidence type="ECO:0000256" key="5">
    <source>
        <dbReference type="ARBA" id="ARBA00022989"/>
    </source>
</evidence>
<accession>A0ABN8AQT7</accession>
<feature type="domain" description="Ionotropic receptor 75a N-terminal" evidence="11">
    <location>
        <begin position="11"/>
        <end position="165"/>
    </location>
</feature>
<evidence type="ECO:0000256" key="7">
    <source>
        <dbReference type="ARBA" id="ARBA00023170"/>
    </source>
</evidence>
<dbReference type="InterPro" id="IPR052192">
    <property type="entry name" value="Insect_Ionotropic_Sensory_Rcpt"/>
</dbReference>
<keyword evidence="3" id="KW-1003">Cell membrane</keyword>
<evidence type="ECO:0000259" key="10">
    <source>
        <dbReference type="Pfam" id="PF00060"/>
    </source>
</evidence>
<evidence type="ECO:0000256" key="3">
    <source>
        <dbReference type="ARBA" id="ARBA00022475"/>
    </source>
</evidence>
<comment type="similarity">
    <text evidence="2">Belongs to the glutamate-gated ion channel (TC 1.A.10.1) family.</text>
</comment>
<dbReference type="InterPro" id="IPR057074">
    <property type="entry name" value="IR75A_N"/>
</dbReference>
<dbReference type="Gene3D" id="3.40.190.10">
    <property type="entry name" value="Periplasmic binding protein-like II"/>
    <property type="match status" value="1"/>
</dbReference>
<evidence type="ECO:0000256" key="6">
    <source>
        <dbReference type="ARBA" id="ARBA00023136"/>
    </source>
</evidence>
<name>A0ABN8AQT7_CHISP</name>
<evidence type="ECO:0000313" key="12">
    <source>
        <dbReference type="EMBL" id="CAH0397941.1"/>
    </source>
</evidence>